<dbReference type="SUPFAM" id="SSF52058">
    <property type="entry name" value="L domain-like"/>
    <property type="match status" value="1"/>
</dbReference>
<protein>
    <submittedName>
        <fullName evidence="2">Uncharacterized protein</fullName>
    </submittedName>
</protein>
<accession>A0A6B2LDI5</accession>
<evidence type="ECO:0000313" key="2">
    <source>
        <dbReference type="EMBL" id="NDV35113.1"/>
    </source>
</evidence>
<name>A0A6B2LDI5_9EUKA</name>
<organism evidence="2">
    <name type="scientific">Arcella intermedia</name>
    <dbReference type="NCBI Taxonomy" id="1963864"/>
    <lineage>
        <taxon>Eukaryota</taxon>
        <taxon>Amoebozoa</taxon>
        <taxon>Tubulinea</taxon>
        <taxon>Elardia</taxon>
        <taxon>Arcellinida</taxon>
        <taxon>Sphaerothecina</taxon>
        <taxon>Arcellidae</taxon>
        <taxon>Arcella</taxon>
    </lineage>
</organism>
<dbReference type="InterPro" id="IPR032675">
    <property type="entry name" value="LRR_dom_sf"/>
</dbReference>
<reference evidence="2" key="1">
    <citation type="journal article" date="2020" name="J. Eukaryot. Microbiol.">
        <title>De novo Sequencing, Assembly and Annotation of the Transcriptome for the Free-Living Testate Amoeba Arcella intermedia.</title>
        <authorList>
            <person name="Ribeiro G.M."/>
            <person name="Porfirio-Sousa A.L."/>
            <person name="Maurer-Alcala X.X."/>
            <person name="Katz L.A."/>
            <person name="Lahr D.J.G."/>
        </authorList>
    </citation>
    <scope>NUCLEOTIDE SEQUENCE</scope>
</reference>
<dbReference type="AlphaFoldDB" id="A0A6B2LDI5"/>
<dbReference type="Gene3D" id="3.80.10.10">
    <property type="entry name" value="Ribonuclease Inhibitor"/>
    <property type="match status" value="1"/>
</dbReference>
<dbReference type="EMBL" id="GIBP01006144">
    <property type="protein sequence ID" value="NDV35113.1"/>
    <property type="molecule type" value="Transcribed_RNA"/>
</dbReference>
<proteinExistence type="predicted"/>
<feature type="region of interest" description="Disordered" evidence="1">
    <location>
        <begin position="96"/>
        <end position="115"/>
    </location>
</feature>
<sequence length="249" mass="26584">MGVSHNLFSGAIPVGLGGLMLMRSMDLSFNQFSGSLPNLGSLTLLIDLDLRGNQFCGGCLASPTTLYSVCNSDDFFDYLINCCDCPNCASSFPCQHQPSPHPSPQTPAPNQTDPCSNPSSFCLGHDTTIRTSISTDLLATSNGVVTVIGNVVTKQLSLSNSSLYIQGDLQVAGGSVVFDPSSAIYVNGTVDLSGTILVLDLQNKIPINEITLISFLDLANWTNSIYVRNATLMCDPVLRKRLSIAPMPW</sequence>
<evidence type="ECO:0000256" key="1">
    <source>
        <dbReference type="SAM" id="MobiDB-lite"/>
    </source>
</evidence>